<dbReference type="InterPro" id="IPR029787">
    <property type="entry name" value="Nucleotide_cyclase"/>
</dbReference>
<dbReference type="PANTHER" id="PTHR33121:SF79">
    <property type="entry name" value="CYCLIC DI-GMP PHOSPHODIESTERASE PDED-RELATED"/>
    <property type="match status" value="1"/>
</dbReference>
<gene>
    <name evidence="3" type="ORF">GCM10023225_33660</name>
</gene>
<accession>A0ABP8VCU4</accession>
<dbReference type="Pfam" id="PF01590">
    <property type="entry name" value="GAF"/>
    <property type="match status" value="1"/>
</dbReference>
<dbReference type="EMBL" id="BAABIL010000685">
    <property type="protein sequence ID" value="GAA4660209.1"/>
    <property type="molecule type" value="Genomic_DNA"/>
</dbReference>
<dbReference type="CDD" id="cd01948">
    <property type="entry name" value="EAL"/>
    <property type="match status" value="1"/>
</dbReference>
<reference evidence="4" key="1">
    <citation type="journal article" date="2019" name="Int. J. Syst. Evol. Microbiol.">
        <title>The Global Catalogue of Microorganisms (GCM) 10K type strain sequencing project: providing services to taxonomists for standard genome sequencing and annotation.</title>
        <authorList>
            <consortium name="The Broad Institute Genomics Platform"/>
            <consortium name="The Broad Institute Genome Sequencing Center for Infectious Disease"/>
            <person name="Wu L."/>
            <person name="Ma J."/>
        </authorList>
    </citation>
    <scope>NUCLEOTIDE SEQUENCE [LARGE SCALE GENOMIC DNA]</scope>
    <source>
        <strain evidence="4">JCM 18126</strain>
    </source>
</reference>
<dbReference type="SMART" id="SM00065">
    <property type="entry name" value="GAF"/>
    <property type="match status" value="1"/>
</dbReference>
<dbReference type="CDD" id="cd01949">
    <property type="entry name" value="GGDEF"/>
    <property type="match status" value="1"/>
</dbReference>
<dbReference type="InterPro" id="IPR029016">
    <property type="entry name" value="GAF-like_dom_sf"/>
</dbReference>
<dbReference type="Pfam" id="PF00990">
    <property type="entry name" value="GGDEF"/>
    <property type="match status" value="1"/>
</dbReference>
<evidence type="ECO:0000313" key="3">
    <source>
        <dbReference type="EMBL" id="GAA4660209.1"/>
    </source>
</evidence>
<dbReference type="SMART" id="SM00267">
    <property type="entry name" value="GGDEF"/>
    <property type="match status" value="1"/>
</dbReference>
<dbReference type="InterPro" id="IPR000160">
    <property type="entry name" value="GGDEF_dom"/>
</dbReference>
<dbReference type="PROSITE" id="PS50887">
    <property type="entry name" value="GGDEF"/>
    <property type="match status" value="1"/>
</dbReference>
<dbReference type="SUPFAM" id="SSF141868">
    <property type="entry name" value="EAL domain-like"/>
    <property type="match status" value="1"/>
</dbReference>
<dbReference type="Gene3D" id="3.30.450.40">
    <property type="match status" value="1"/>
</dbReference>
<dbReference type="SUPFAM" id="SSF55073">
    <property type="entry name" value="Nucleotide cyclase"/>
    <property type="match status" value="1"/>
</dbReference>
<evidence type="ECO:0008006" key="5">
    <source>
        <dbReference type="Google" id="ProtNLM"/>
    </source>
</evidence>
<feature type="domain" description="GGDEF" evidence="2">
    <location>
        <begin position="325"/>
        <end position="457"/>
    </location>
</feature>
<dbReference type="Gene3D" id="3.30.70.270">
    <property type="match status" value="1"/>
</dbReference>
<protein>
    <recommendedName>
        <fullName evidence="5">Diguanylate cyclase (GGDEF)-like protein</fullName>
    </recommendedName>
</protein>
<dbReference type="NCBIfam" id="TIGR00254">
    <property type="entry name" value="GGDEF"/>
    <property type="match status" value="1"/>
</dbReference>
<dbReference type="InterPro" id="IPR003018">
    <property type="entry name" value="GAF"/>
</dbReference>
<dbReference type="PROSITE" id="PS50883">
    <property type="entry name" value="EAL"/>
    <property type="match status" value="1"/>
</dbReference>
<dbReference type="Gene3D" id="3.20.20.450">
    <property type="entry name" value="EAL domain"/>
    <property type="match status" value="1"/>
</dbReference>
<comment type="caution">
    <text evidence="3">The sequence shown here is derived from an EMBL/GenBank/DDBJ whole genome shotgun (WGS) entry which is preliminary data.</text>
</comment>
<dbReference type="PANTHER" id="PTHR33121">
    <property type="entry name" value="CYCLIC DI-GMP PHOSPHODIESTERASE PDEF"/>
    <property type="match status" value="1"/>
</dbReference>
<dbReference type="Proteomes" id="UP001501195">
    <property type="component" value="Unassembled WGS sequence"/>
</dbReference>
<sequence length="720" mass="75053">MIVGDGAGDVAEVPADVTLRRHLGSSRRLAALARAEAQLAPLEDELDALARLAAAAAGTDVGLVSLVEPGGQVCIGRSCADLPRRPPLPADLLRCAHVVVARRPALVPDCAEDPWFAAHPSELARAVRAYAGVPVADADGEVVGTVCAVDSRPRPDLGAHLDALTDVARQVSALLVAGRRQAEQGAQRRVLAAVAAGRPLPAVLQVLTAEVETLLGAGARCTVLLDTDRDRLPAPAAAALPVLRPDERPVGTLALFRAGAAEPSPSEWATLRDFRDLAALAVQRSRAQSELTRLATRDTVTGLLNRAAFLAGADEAVSRPPLPGRTHVLLLADVDRFTVLNDSLGQAAGDAYLGSVAHELRARLRPHDLVCRYAGDAFAVLTRDVAVPDVPALLERAAAAFAQPVRLAGHELVLTASVGAATSDLTGPRVEALVRDADLAMHAAKAAGRARVRVCDAALQAEARSRSDVLLALREALAAGRTTVAYQPEVDLETGVLLGVEALCRWDRPGHGPVSPADFVPLAEGAGLVEELGERVLATAVADLASWRAQLPAAREVAVWVNVSAHQLGDRRLVDVVDSLLRRHGLPPGCLGLEVTESAVMADPETARAALGALRALGVRIAIDDFGTGYSSLSALKRLPVDLLKIDRSFVRGLPADGSDRQIVAAIVAMGGAMGLPVLAEGVETPEQRSALLRLGCGRGQGFELGAPQPAAALRALLAR</sequence>
<name>A0ABP8VCU4_9ACTN</name>
<evidence type="ECO:0000259" key="1">
    <source>
        <dbReference type="PROSITE" id="PS50883"/>
    </source>
</evidence>
<evidence type="ECO:0000313" key="4">
    <source>
        <dbReference type="Proteomes" id="UP001501195"/>
    </source>
</evidence>
<dbReference type="InterPro" id="IPR035919">
    <property type="entry name" value="EAL_sf"/>
</dbReference>
<organism evidence="3 4">
    <name type="scientific">Kineococcus glutinatus</name>
    <dbReference type="NCBI Taxonomy" id="1070872"/>
    <lineage>
        <taxon>Bacteria</taxon>
        <taxon>Bacillati</taxon>
        <taxon>Actinomycetota</taxon>
        <taxon>Actinomycetes</taxon>
        <taxon>Kineosporiales</taxon>
        <taxon>Kineosporiaceae</taxon>
        <taxon>Kineococcus</taxon>
    </lineage>
</organism>
<dbReference type="InterPro" id="IPR043128">
    <property type="entry name" value="Rev_trsase/Diguanyl_cyclase"/>
</dbReference>
<dbReference type="InterPro" id="IPR001633">
    <property type="entry name" value="EAL_dom"/>
</dbReference>
<evidence type="ECO:0000259" key="2">
    <source>
        <dbReference type="PROSITE" id="PS50887"/>
    </source>
</evidence>
<proteinExistence type="predicted"/>
<dbReference type="InterPro" id="IPR050706">
    <property type="entry name" value="Cyclic-di-GMP_PDE-like"/>
</dbReference>
<dbReference type="SUPFAM" id="SSF55781">
    <property type="entry name" value="GAF domain-like"/>
    <property type="match status" value="2"/>
</dbReference>
<keyword evidence="4" id="KW-1185">Reference proteome</keyword>
<feature type="domain" description="EAL" evidence="1">
    <location>
        <begin position="466"/>
        <end position="720"/>
    </location>
</feature>
<dbReference type="Pfam" id="PF00563">
    <property type="entry name" value="EAL"/>
    <property type="match status" value="1"/>
</dbReference>
<dbReference type="RefSeq" id="WP_345713978.1">
    <property type="nucleotide sequence ID" value="NZ_BAABIL010000685.1"/>
</dbReference>
<dbReference type="SMART" id="SM00052">
    <property type="entry name" value="EAL"/>
    <property type="match status" value="1"/>
</dbReference>